<dbReference type="PANTHER" id="PTHR13619">
    <property type="entry name" value="PHOSPHATIDATE CYTIDYLYLTRANSFERASE, MITOCHONDRIAL"/>
    <property type="match status" value="1"/>
</dbReference>
<accession>A0A7J7K8Q5</accession>
<evidence type="ECO:0000256" key="5">
    <source>
        <dbReference type="ARBA" id="ARBA00005458"/>
    </source>
</evidence>
<comment type="catalytic activity">
    <reaction evidence="20">
        <text>a 1,2-diacyl-sn-glycero-3-phosphate + CTP + H(+) = a CDP-1,2-diacyl-sn-glycerol + diphosphate</text>
        <dbReference type="Rhea" id="RHEA:16229"/>
        <dbReference type="ChEBI" id="CHEBI:15378"/>
        <dbReference type="ChEBI" id="CHEBI:33019"/>
        <dbReference type="ChEBI" id="CHEBI:37563"/>
        <dbReference type="ChEBI" id="CHEBI:58332"/>
        <dbReference type="ChEBI" id="CHEBI:58608"/>
        <dbReference type="EC" id="2.7.7.41"/>
    </reaction>
</comment>
<keyword evidence="16 20" id="KW-0594">Phospholipid biosynthesis</keyword>
<organism evidence="21 22">
    <name type="scientific">Bugula neritina</name>
    <name type="common">Brown bryozoan</name>
    <name type="synonym">Sertularia neritina</name>
    <dbReference type="NCBI Taxonomy" id="10212"/>
    <lineage>
        <taxon>Eukaryota</taxon>
        <taxon>Metazoa</taxon>
        <taxon>Spiralia</taxon>
        <taxon>Lophotrochozoa</taxon>
        <taxon>Bryozoa</taxon>
        <taxon>Gymnolaemata</taxon>
        <taxon>Cheilostomatida</taxon>
        <taxon>Flustrina</taxon>
        <taxon>Buguloidea</taxon>
        <taxon>Bugulidae</taxon>
        <taxon>Bugula</taxon>
    </lineage>
</organism>
<evidence type="ECO:0000313" key="21">
    <source>
        <dbReference type="EMBL" id="KAF6034613.1"/>
    </source>
</evidence>
<dbReference type="Pfam" id="PF09139">
    <property type="entry name" value="Tam41_Mmp37"/>
    <property type="match status" value="1"/>
</dbReference>
<comment type="function">
    <text evidence="20">Catalyzes the conversion of phosphatidic acid (PA) to CDP-diacylglycerol (CDP-DAG), an essential intermediate in the synthesis of phosphatidylglycerol, cardiolipin and phosphatidylinositol.</text>
</comment>
<comment type="pathway">
    <text evidence="4">Lipid metabolism.</text>
</comment>
<dbReference type="AlphaFoldDB" id="A0A7J7K8Q5"/>
<evidence type="ECO:0000256" key="9">
    <source>
        <dbReference type="ARBA" id="ARBA00022679"/>
    </source>
</evidence>
<dbReference type="OrthoDB" id="341477at2759"/>
<comment type="subcellular location">
    <subcellularLocation>
        <location evidence="2 20">Mitochondrion inner membrane</location>
        <topology evidence="2 20">Peripheral membrane protein</topology>
        <orientation evidence="2 20">Matrix side</orientation>
    </subcellularLocation>
</comment>
<dbReference type="EMBL" id="VXIV02001034">
    <property type="protein sequence ID" value="KAF6034613.1"/>
    <property type="molecule type" value="Genomic_DNA"/>
</dbReference>
<evidence type="ECO:0000256" key="2">
    <source>
        <dbReference type="ARBA" id="ARBA00004443"/>
    </source>
</evidence>
<dbReference type="GO" id="GO:0004605">
    <property type="term" value="F:phosphatidate cytidylyltransferase activity"/>
    <property type="evidence" value="ECO:0007669"/>
    <property type="project" value="UniProtKB-UniRule"/>
</dbReference>
<keyword evidence="10 20" id="KW-0548">Nucleotidyltransferase</keyword>
<evidence type="ECO:0000256" key="15">
    <source>
        <dbReference type="ARBA" id="ARBA00023136"/>
    </source>
</evidence>
<evidence type="ECO:0000256" key="10">
    <source>
        <dbReference type="ARBA" id="ARBA00022695"/>
    </source>
</evidence>
<evidence type="ECO:0000256" key="3">
    <source>
        <dbReference type="ARBA" id="ARBA00005119"/>
    </source>
</evidence>
<dbReference type="GO" id="GO:0005743">
    <property type="term" value="C:mitochondrial inner membrane"/>
    <property type="evidence" value="ECO:0007669"/>
    <property type="project" value="UniProtKB-SubCell"/>
</dbReference>
<sequence length="332" mass="37629">MANFLTTSHEVLQRFPVKYMQYAFCYGSGAFKQSGSDMKSNVLDYIFVVNNSKGFHADNIKQNPKDYSFLKYLGSDAVYKVQGTGVYFNTLVPLESRTIKYGVVGSLDFKSDLLDWTTLYLSGRLHKPVHVIHSTHDAAIDAAIRTNLESAMHASLLLLPDYFTETQLFLTVASLSYSGDFRMTVGEDKNKVANIVTPNLHHFTQLYKEVLENEEHLLWNKESGTFEQVPNFATRFHHLNQLPWGILERLVIYRNKDGRSRDTEEVIRLLATDELNCAEVVSRSISDIVRSSSWNQTVKSALAAGGMKSFRYASAKLKKMVKSQMRSMFGSS</sequence>
<keyword evidence="11 20" id="KW-0999">Mitochondrion inner membrane</keyword>
<evidence type="ECO:0000256" key="7">
    <source>
        <dbReference type="ARBA" id="ARBA00018337"/>
    </source>
</evidence>
<evidence type="ECO:0000256" key="20">
    <source>
        <dbReference type="PIRNR" id="PIRNR028840"/>
    </source>
</evidence>
<keyword evidence="12 20" id="KW-0460">Magnesium</keyword>
<keyword evidence="22" id="KW-1185">Reference proteome</keyword>
<evidence type="ECO:0000256" key="14">
    <source>
        <dbReference type="ARBA" id="ARBA00023128"/>
    </source>
</evidence>
<dbReference type="InterPro" id="IPR015222">
    <property type="entry name" value="Tam41"/>
</dbReference>
<reference evidence="21" key="1">
    <citation type="submission" date="2020-06" db="EMBL/GenBank/DDBJ databases">
        <title>Draft genome of Bugula neritina, a colonial animal packing powerful symbionts and potential medicines.</title>
        <authorList>
            <person name="Rayko M."/>
        </authorList>
    </citation>
    <scope>NUCLEOTIDE SEQUENCE [LARGE SCALE GENOMIC DNA]</scope>
    <source>
        <strain evidence="21">Kwan_BN1</strain>
    </source>
</reference>
<dbReference type="GO" id="GO:0032049">
    <property type="term" value="P:cardiolipin biosynthetic process"/>
    <property type="evidence" value="ECO:0007669"/>
    <property type="project" value="UniProtKB-UniRule"/>
</dbReference>
<keyword evidence="15 20" id="KW-0472">Membrane</keyword>
<dbReference type="UniPathway" id="UPA00557">
    <property type="reaction ID" value="UER00614"/>
</dbReference>
<keyword evidence="9 20" id="KW-0808">Transferase</keyword>
<evidence type="ECO:0000256" key="8">
    <source>
        <dbReference type="ARBA" id="ARBA00022516"/>
    </source>
</evidence>
<protein>
    <recommendedName>
        <fullName evidence="7 20">Phosphatidate cytidylyltransferase, mitochondrial</fullName>
        <ecNumber evidence="6 20">2.7.7.41</ecNumber>
    </recommendedName>
    <alternativeName>
        <fullName evidence="18 20">CDP-diacylglycerol synthase</fullName>
    </alternativeName>
    <alternativeName>
        <fullName evidence="19 20">Mitochondrial translocator assembly and maintenance protein 41 homolog</fullName>
    </alternativeName>
</protein>
<evidence type="ECO:0000256" key="11">
    <source>
        <dbReference type="ARBA" id="ARBA00022792"/>
    </source>
</evidence>
<comment type="cofactor">
    <cofactor evidence="1 20">
        <name>Mg(2+)</name>
        <dbReference type="ChEBI" id="CHEBI:18420"/>
    </cofactor>
</comment>
<dbReference type="PIRSF" id="PIRSF028840">
    <property type="entry name" value="Mmp37"/>
    <property type="match status" value="1"/>
</dbReference>
<evidence type="ECO:0000256" key="6">
    <source>
        <dbReference type="ARBA" id="ARBA00012487"/>
    </source>
</evidence>
<proteinExistence type="inferred from homology"/>
<evidence type="ECO:0000256" key="16">
    <source>
        <dbReference type="ARBA" id="ARBA00023209"/>
    </source>
</evidence>
<evidence type="ECO:0000256" key="13">
    <source>
        <dbReference type="ARBA" id="ARBA00023098"/>
    </source>
</evidence>
<evidence type="ECO:0000256" key="12">
    <source>
        <dbReference type="ARBA" id="ARBA00022842"/>
    </source>
</evidence>
<gene>
    <name evidence="21" type="ORF">EB796_007082</name>
</gene>
<dbReference type="Proteomes" id="UP000593567">
    <property type="component" value="Unassembled WGS sequence"/>
</dbReference>
<dbReference type="GO" id="GO:0016024">
    <property type="term" value="P:CDP-diacylglycerol biosynthetic process"/>
    <property type="evidence" value="ECO:0007669"/>
    <property type="project" value="UniProtKB-UniRule"/>
</dbReference>
<keyword evidence="14 20" id="KW-0496">Mitochondrion</keyword>
<comment type="caution">
    <text evidence="21">The sequence shown here is derived from an EMBL/GenBank/DDBJ whole genome shotgun (WGS) entry which is preliminary data.</text>
</comment>
<evidence type="ECO:0000256" key="19">
    <source>
        <dbReference type="ARBA" id="ARBA00031502"/>
    </source>
</evidence>
<evidence type="ECO:0000256" key="4">
    <source>
        <dbReference type="ARBA" id="ARBA00005189"/>
    </source>
</evidence>
<evidence type="ECO:0000256" key="18">
    <source>
        <dbReference type="ARBA" id="ARBA00029893"/>
    </source>
</evidence>
<keyword evidence="13 20" id="KW-0443">Lipid metabolism</keyword>
<name>A0A7J7K8Q5_BUGNE</name>
<dbReference type="EC" id="2.7.7.41" evidence="6 20"/>
<comment type="pathway">
    <text evidence="3 20">Phospholipid metabolism; CDP-diacylglycerol biosynthesis; CDP-diacylglycerol from sn-glycerol 3-phosphate: step 3/3.</text>
</comment>
<evidence type="ECO:0000256" key="17">
    <source>
        <dbReference type="ARBA" id="ARBA00023264"/>
    </source>
</evidence>
<comment type="similarity">
    <text evidence="5 20">Belongs to the TAM41 family.</text>
</comment>
<dbReference type="PANTHER" id="PTHR13619:SF0">
    <property type="entry name" value="PHOSPHATIDATE CYTIDYLYLTRANSFERASE, MITOCHONDRIAL"/>
    <property type="match status" value="1"/>
</dbReference>
<keyword evidence="8 20" id="KW-0444">Lipid biosynthesis</keyword>
<evidence type="ECO:0000256" key="1">
    <source>
        <dbReference type="ARBA" id="ARBA00001946"/>
    </source>
</evidence>
<keyword evidence="17 20" id="KW-1208">Phospholipid metabolism</keyword>
<evidence type="ECO:0000313" key="22">
    <source>
        <dbReference type="Proteomes" id="UP000593567"/>
    </source>
</evidence>